<dbReference type="InterPro" id="IPR011990">
    <property type="entry name" value="TPR-like_helical_dom_sf"/>
</dbReference>
<name>A0A2A2HYT0_9GAMM</name>
<dbReference type="InterPro" id="IPR038440">
    <property type="entry name" value="FimV_C_sf"/>
</dbReference>
<sequence length="1102" mass="116240">MKVRKLAVALALVGGLGSNVANALGLGDAELQSYLNERLDAQVALREANGVSADEVLVDLAPNSAFERVGIERSFFLNSLQFSVSTAPDGQLVIDITSDEPVREPYLNFLVEVTWPNGRLLREYSLLIDPPTYAEESGVDTEVAPAQTAQPTDEPAERSAESRRREQAARNEVDSGDDIARTTPAAGRDYGPTDSSDTLWSIAQQVRAGTGYTTQQTMLALQDLNPDAFIGNNINRLKQGQVLRIPTPEQIGQRSPTEASRQVVAQNEALQQPEPEIDATGQQAQAPSDAPGAGEAELKLIAGDESESGTQREGSAAGSASAAGGSADAGAGAVAQEELDRLRRDNEELNSRMEDLEEQVDTLQRLLELKNNQLARIQQQGGDGDSPAEDATMGDAAETAVPDEEPTAADQAQAGPEDDQPMMATDPDADAAGEEPTGTEPEIAAGDAADETAPASDMDAQETDEVASEGEPATTETGESDKAAREQADAPAVASEATGTTGGDGVTEADGAPDSGEPAQPATTAQDDVQRSTVQELIYQLKNNPAYQIGLGGGVVALLVILGLVARRNANREKAFYEELNRDADADDEPLSLGDEDESGEAGDAEDAISEADGYASYGQYDQAAEVLESAISREPSRTDLRLKLLAIYADSGNRDAFEKQFSELRTLEEEEATEEARALEERLRDAESMPSIDDLESQLRSDSPAGGDNAAASDDEFDFSDTFSSLDTDRTASDEPSPSQAEASESHVADELDIDSLEVGEPEIEREEAEEAADDPDSPIEYDLSSLDLEGDGSDASEALEDAGAAPEPKDSDEQSEDLSVDFELPSDDGAAPDDEQAGESDLTSLEDELGDLELDESLLDEGAEGSGEASDAVATSTSDGGTEESLLDEELDLSGGDDGAPDESFLDDLDAELDKVASEEETGDNAGSDDASAEDLDDLELDISDDDLAVMEEVTGGDSADEVTLGNADEGEGAEPSEEPVAGDEASDEEALEEPQTPDGEDEIPLAEDTADDVLDEPGSEQAQVESDEREVTDLSGEDLEDDEFDFLSGTDEAATKLDLARAYVEMGDADGAREILEEVSLEGSDEQKAEAQDLLKNLS</sequence>
<feature type="region of interest" description="Disordered" evidence="2">
    <location>
        <begin position="666"/>
        <end position="1045"/>
    </location>
</feature>
<feature type="compositionally biased region" description="Low complexity" evidence="2">
    <location>
        <begin position="314"/>
        <end position="335"/>
    </location>
</feature>
<evidence type="ECO:0000313" key="5">
    <source>
        <dbReference type="EMBL" id="PAV24641.1"/>
    </source>
</evidence>
<feature type="region of interest" description="Disordered" evidence="2">
    <location>
        <begin position="581"/>
        <end position="616"/>
    </location>
</feature>
<feature type="compositionally biased region" description="Low complexity" evidence="2">
    <location>
        <begin position="444"/>
        <end position="455"/>
    </location>
</feature>
<feature type="compositionally biased region" description="Acidic residues" evidence="2">
    <location>
        <begin position="1001"/>
        <end position="1021"/>
    </location>
</feature>
<feature type="compositionally biased region" description="Acidic residues" evidence="2">
    <location>
        <begin position="790"/>
        <end position="802"/>
    </location>
</feature>
<reference evidence="5 6" key="1">
    <citation type="submission" date="2017-07" db="EMBL/GenBank/DDBJ databases">
        <title>Tamlnaduibacter salinus (Mi-7) genome sequencing.</title>
        <authorList>
            <person name="Verma A."/>
            <person name="Krishnamurthi S."/>
        </authorList>
    </citation>
    <scope>NUCLEOTIDE SEQUENCE [LARGE SCALE GENOMIC DNA]</scope>
    <source>
        <strain evidence="5 6">Mi-7</strain>
    </source>
</reference>
<feature type="compositionally biased region" description="Acidic residues" evidence="2">
    <location>
        <begin position="901"/>
        <end position="913"/>
    </location>
</feature>
<feature type="compositionally biased region" description="Acidic residues" evidence="2">
    <location>
        <begin position="459"/>
        <end position="468"/>
    </location>
</feature>
<gene>
    <name evidence="5" type="ORF">CF392_15225</name>
</gene>
<dbReference type="Gene3D" id="1.20.58.2200">
    <property type="match status" value="1"/>
</dbReference>
<feature type="signal peptide" evidence="3">
    <location>
        <begin position="1"/>
        <end position="23"/>
    </location>
</feature>
<feature type="compositionally biased region" description="Low complexity" evidence="2">
    <location>
        <begin position="735"/>
        <end position="744"/>
    </location>
</feature>
<dbReference type="InterPro" id="IPR036779">
    <property type="entry name" value="LysM_dom_sf"/>
</dbReference>
<dbReference type="Proteomes" id="UP000218332">
    <property type="component" value="Unassembled WGS sequence"/>
</dbReference>
<dbReference type="InterPro" id="IPR020011">
    <property type="entry name" value="FimV_C"/>
</dbReference>
<feature type="compositionally biased region" description="Acidic residues" evidence="2">
    <location>
        <begin position="752"/>
        <end position="781"/>
    </location>
</feature>
<feature type="region of interest" description="Disordered" evidence="2">
    <location>
        <begin position="1082"/>
        <end position="1102"/>
    </location>
</feature>
<feature type="compositionally biased region" description="Basic and acidic residues" evidence="2">
    <location>
        <begin position="338"/>
        <end position="354"/>
    </location>
</feature>
<feature type="region of interest" description="Disordered" evidence="2">
    <location>
        <begin position="374"/>
        <end position="531"/>
    </location>
</feature>
<evidence type="ECO:0000256" key="1">
    <source>
        <dbReference type="PROSITE-ProRule" id="PRU00339"/>
    </source>
</evidence>
<feature type="chain" id="PRO_5012878082" description="FimV N-terminal domain-containing protein" evidence="3">
    <location>
        <begin position="24"/>
        <end position="1102"/>
    </location>
</feature>
<dbReference type="Gene3D" id="3.10.350.10">
    <property type="entry name" value="LysM domain"/>
    <property type="match status" value="1"/>
</dbReference>
<keyword evidence="6" id="KW-1185">Reference proteome</keyword>
<organism evidence="5 6">
    <name type="scientific">Tamilnaduibacter salinus</name>
    <dbReference type="NCBI Taxonomy" id="1484056"/>
    <lineage>
        <taxon>Bacteria</taxon>
        <taxon>Pseudomonadati</taxon>
        <taxon>Pseudomonadota</taxon>
        <taxon>Gammaproteobacteria</taxon>
        <taxon>Pseudomonadales</taxon>
        <taxon>Marinobacteraceae</taxon>
        <taxon>Tamilnaduibacter</taxon>
    </lineage>
</organism>
<feature type="domain" description="FimV N-terminal" evidence="4">
    <location>
        <begin position="24"/>
        <end position="131"/>
    </location>
</feature>
<feature type="compositionally biased region" description="Basic and acidic residues" evidence="2">
    <location>
        <begin position="155"/>
        <end position="173"/>
    </location>
</feature>
<dbReference type="InterPro" id="IPR018392">
    <property type="entry name" value="LysM"/>
</dbReference>
<feature type="compositionally biased region" description="Acidic residues" evidence="2">
    <location>
        <begin position="585"/>
        <end position="610"/>
    </location>
</feature>
<comment type="caution">
    <text evidence="5">The sequence shown here is derived from an EMBL/GenBank/DDBJ whole genome shotgun (WGS) entry which is preliminary data.</text>
</comment>
<dbReference type="EMBL" id="NMPM01000123">
    <property type="protein sequence ID" value="PAV24641.1"/>
    <property type="molecule type" value="Genomic_DNA"/>
</dbReference>
<dbReference type="NCBIfam" id="TIGR03505">
    <property type="entry name" value="FimV_core"/>
    <property type="match status" value="1"/>
</dbReference>
<dbReference type="InterPro" id="IPR020012">
    <property type="entry name" value="LysM_FimV"/>
</dbReference>
<evidence type="ECO:0000256" key="2">
    <source>
        <dbReference type="SAM" id="MobiDB-lite"/>
    </source>
</evidence>
<dbReference type="InterPro" id="IPR057840">
    <property type="entry name" value="FimV_N"/>
</dbReference>
<feature type="compositionally biased region" description="Acidic residues" evidence="2">
    <location>
        <begin position="933"/>
        <end position="952"/>
    </location>
</feature>
<dbReference type="RefSeq" id="WP_095612286.1">
    <property type="nucleotide sequence ID" value="NZ_NMPM01000123.1"/>
</dbReference>
<protein>
    <recommendedName>
        <fullName evidence="4">FimV N-terminal domain-containing protein</fullName>
    </recommendedName>
</protein>
<dbReference type="InterPro" id="IPR019734">
    <property type="entry name" value="TPR_rpt"/>
</dbReference>
<dbReference type="SUPFAM" id="SSF48452">
    <property type="entry name" value="TPR-like"/>
    <property type="match status" value="1"/>
</dbReference>
<feature type="compositionally biased region" description="Acidic residues" evidence="2">
    <location>
        <begin position="815"/>
        <end position="865"/>
    </location>
</feature>
<proteinExistence type="predicted"/>
<evidence type="ECO:0000313" key="6">
    <source>
        <dbReference type="Proteomes" id="UP000218332"/>
    </source>
</evidence>
<dbReference type="Pfam" id="PF25800">
    <property type="entry name" value="FimV_N"/>
    <property type="match status" value="1"/>
</dbReference>
<dbReference type="AlphaFoldDB" id="A0A2A2HYT0"/>
<feature type="repeat" description="TPR" evidence="1">
    <location>
        <begin position="605"/>
        <end position="638"/>
    </location>
</feature>
<feature type="region of interest" description="Disordered" evidence="2">
    <location>
        <begin position="273"/>
        <end position="356"/>
    </location>
</feature>
<feature type="compositionally biased region" description="Acidic residues" evidence="2">
    <location>
        <begin position="1028"/>
        <end position="1045"/>
    </location>
</feature>
<keyword evidence="1" id="KW-0802">TPR repeat</keyword>
<feature type="compositionally biased region" description="Basic and acidic residues" evidence="2">
    <location>
        <begin position="675"/>
        <end position="688"/>
    </location>
</feature>
<feature type="compositionally biased region" description="Basic and acidic residues" evidence="2">
    <location>
        <begin position="479"/>
        <end position="488"/>
    </location>
</feature>
<dbReference type="PROSITE" id="PS50005">
    <property type="entry name" value="TPR"/>
    <property type="match status" value="1"/>
</dbReference>
<evidence type="ECO:0000259" key="4">
    <source>
        <dbReference type="Pfam" id="PF25800"/>
    </source>
</evidence>
<feature type="region of interest" description="Disordered" evidence="2">
    <location>
        <begin position="136"/>
        <end position="196"/>
    </location>
</feature>
<feature type="compositionally biased region" description="Polar residues" evidence="2">
    <location>
        <begin position="521"/>
        <end position="531"/>
    </location>
</feature>
<evidence type="ECO:0000256" key="3">
    <source>
        <dbReference type="SAM" id="SignalP"/>
    </source>
</evidence>
<dbReference type="CDD" id="cd00118">
    <property type="entry name" value="LysM"/>
    <property type="match status" value="1"/>
</dbReference>
<dbReference type="NCBIfam" id="TIGR03504">
    <property type="entry name" value="FimV_Cterm"/>
    <property type="match status" value="1"/>
</dbReference>
<keyword evidence="3" id="KW-0732">Signal</keyword>
<feature type="compositionally biased region" description="Acidic residues" evidence="2">
    <location>
        <begin position="883"/>
        <end position="894"/>
    </location>
</feature>
<feature type="compositionally biased region" description="Acidic residues" evidence="2">
    <location>
        <begin position="971"/>
        <end position="995"/>
    </location>
</feature>
<accession>A0A2A2HYT0</accession>